<organism evidence="11 12">
    <name type="scientific">Hirsutella minnesotensis 3608</name>
    <dbReference type="NCBI Taxonomy" id="1043627"/>
    <lineage>
        <taxon>Eukaryota</taxon>
        <taxon>Fungi</taxon>
        <taxon>Dikarya</taxon>
        <taxon>Ascomycota</taxon>
        <taxon>Pezizomycotina</taxon>
        <taxon>Sordariomycetes</taxon>
        <taxon>Hypocreomycetidae</taxon>
        <taxon>Hypocreales</taxon>
        <taxon>Ophiocordycipitaceae</taxon>
        <taxon>Hirsutella</taxon>
    </lineage>
</organism>
<dbReference type="GO" id="GO:0004843">
    <property type="term" value="F:cysteine-type deubiquitinase activity"/>
    <property type="evidence" value="ECO:0007669"/>
    <property type="project" value="UniProtKB-EC"/>
</dbReference>
<dbReference type="InterPro" id="IPR022099">
    <property type="entry name" value="DUF3638"/>
</dbReference>
<evidence type="ECO:0000256" key="2">
    <source>
        <dbReference type="ARBA" id="ARBA00012759"/>
    </source>
</evidence>
<evidence type="ECO:0000256" key="8">
    <source>
        <dbReference type="SAM" id="MobiDB-lite"/>
    </source>
</evidence>
<dbReference type="Pfam" id="PF20255">
    <property type="entry name" value="DUF6606"/>
    <property type="match status" value="1"/>
</dbReference>
<reference evidence="11 12" key="1">
    <citation type="journal article" date="2014" name="Genome Biol. Evol.">
        <title>Comparative genomics and transcriptomics analyses reveal divergent lifestyle features of nematode endoparasitic fungus Hirsutella minnesotensis.</title>
        <authorList>
            <person name="Lai Y."/>
            <person name="Liu K."/>
            <person name="Zhang X."/>
            <person name="Zhang X."/>
            <person name="Li K."/>
            <person name="Wang N."/>
            <person name="Shu C."/>
            <person name="Wu Y."/>
            <person name="Wang C."/>
            <person name="Bushley K.E."/>
            <person name="Xiang M."/>
            <person name="Liu X."/>
        </authorList>
    </citation>
    <scope>NUCLEOTIDE SEQUENCE [LARGE SCALE GENOMIC DNA]</scope>
    <source>
        <strain evidence="11 12">3608</strain>
    </source>
</reference>
<dbReference type="PANTHER" id="PTHR13367">
    <property type="entry name" value="UBIQUITIN THIOESTERASE"/>
    <property type="match status" value="1"/>
</dbReference>
<evidence type="ECO:0000313" key="11">
    <source>
        <dbReference type="EMBL" id="KJZ71036.1"/>
    </source>
</evidence>
<evidence type="ECO:0000256" key="6">
    <source>
        <dbReference type="ARBA" id="ARBA00022807"/>
    </source>
</evidence>
<accession>A0A0F7ZGK2</accession>
<protein>
    <recommendedName>
        <fullName evidence="2">ubiquitinyl hydrolase 1</fullName>
        <ecNumber evidence="2">3.4.19.12</ecNumber>
    </recommendedName>
</protein>
<feature type="coiled-coil region" evidence="7">
    <location>
        <begin position="578"/>
        <end position="612"/>
    </location>
</feature>
<feature type="region of interest" description="Disordered" evidence="8">
    <location>
        <begin position="2922"/>
        <end position="2944"/>
    </location>
</feature>
<sequence>MEDQDFISREPLGTAACKYLVEHVFLPPRLQCSPDAVDAPNHETHLLDLIIKALESLRAHISDARDQTIICEAECAIKRFRETRDERGFVRTGSIKTAMEKLCSDKEGAFVPIHVKQQNAGLLLIRTADSLVVETMELSPPSKKTLETIGRLKRRFPDTSCELNSQSFADTNCRSALSDMIETLSNSDNQPRKGTQPESEEVCAKRVTVLLAAIVDAMGKKSKNLSISKKTREEFLGSKDEGQTWRRSPLWLLVRVSLQLHFSNRPSKGRSTLYKRFMIFLKTLLLNEATKLKLASDLCHCMISKLGRRLFKLGRLDDGTFLWPDEVERAWQANQDYTQAKWRDTCARENAFSKTQFEELSHEDIAVSKQISHPNFARYGASDGPCPPSADVDISVLELDMPSLRITNENMPWISMDAGNNDCWGLPFRLLQFEDWVDRRLDSWIQHNIERKTACADLNVAMQRYWMLAEKHYHWSPVSSSRAILTCLDLFKAADQAACRHHELLRKYDPKMPFRLFQALHVPSKRDMERLRLVEEYFVSREDAAKFDSPCVYTSWGKPRCFAALFFDSSEHHQKQLLKIKEESRSQEKAKMEEFRKRKAEYRAAIAAADRLEHDREAANCTEHVRGSMDGSSATMPCAKCKKNHEANNMKIKIYEKPLPELDVAQKSIVFELDVPQPFRDWRDMSTHVRVEILQGSFQPQVTSQPQQTPQPQQESQLQENEKKMQGRADLLATHPSYEGFTTLVRVAYTKRREHEYKICYRVDNEDDWVVKQDKSRYYYFYGVSDPERLLSSLEETDRLSEMLCYRLSERHASLQDFLHRPHDPKNALTPNDSIQRQFSRPDTLSREEFRSMASILFGYCNKWMNVAITITSPDFDLDDEDAVLILLQASGQAGPRQEASGSDSRNSACRPGHQHLADASFASLFVKKLNEAANRMLGGSTKPRSEMIVIHRYAMIALVGLGCRVLALSNNNNNNNHQVSCDSLSFLKSYREAACKSLRHLIDDGPSCDNAETKLLLQRQIFEVSQVCVGTFDVDDDCLLSILELEEQAGMLIEASIAIERTRHRQNSQNTALNTFLLHRWQQVNFRAQPLLRKLIVEQRKSCLNKGIRILLPSVTDDPEWSQKAPDVDYLLRCRAGMADGGVHVLDYNLLTSELFVDGYKVSGLPTKFEQLPRCDALFGKFVPEIERGKLPGVLYSSREPYHGYALQFSVKQGPSNDPSLTATEEGDNVWELVDPKTFESSFPDAFVHEYVHWYNAAHEIFEFRPLAEPWQRSPNNWRLRKEKEGSTSWLMENGNETLLHAATPGLKGVSKALRALESVCYMRFTWLGDNTTGSIQVALPRLNLDFSLTLRSTKLFCKQYQGMYVDHEQDIQTLIGLQSKLVLKNDHGQRKVLVPDGECSLSWSEENHHVSVSIVNNSSSKVHVYEVDELLGRLKASGDLQDNLKLCYLHALTSHTHNDPLTKKTGTQSALDILNSGAVTSRSPASLTRECLELLDRIARLSPGRSEYPYDRGRLYESIDWNENLSFLSQHHQFYTRVQDILRQSKYARVLEMSQSIQHQDLDWMNQRLHMRHAIRASSFQRSRYGAEDDAHKCEKDRDYRAQVATGRHQRFESVLRTAKAIHDGKMTLSEEVKDDFVTRTLELFKSIQVLGRKSSSQSSRPFACYSQEWQGPFKETMRAHWCNLFHSLGNKQLRPSRYHVMICLGSIAFSQDCDSQLLQALVACYTNPVMGRIDVPNESHWNLAKGWDIRDALGEIQKIITPFIVFKNRCPDAQLSAMPGESPAALEQRRTRSLRSNRKAARDQFEASLKDQWDSRVESPSRPVGGNIDTYINVEGTMTKLKSTWEGLCSNRRFRDFVITIADTLKSIAIENSSVQGPGDIYRPGHAPLPSLMTSIAVKDFVHGPAPNVEECTDPKHTLLRRNFGVQKDNPLVAKLVERLYARNTSACQDVARNLEKSSGLWSKRPVPKSLKKTDDESLGIELEKIKKELRNIYEEAFKLFPKHTGISPARRAIDVNRQASRSNSLYLAMTFLALEISPSLIIEQLSWRNWGKKVPSDWQEAILKFGQIITQIKRVDRMLAYASAGDGQAILNELLDTGSEDWDPLQQPAWLLLEVESGMMIRKDQAPVAKVMCNPRNNKNSVMQMNMGQGKTSMIIPMCAASLSNGTRLVRVVASKSQMKEVCRILTERLGGLVDQQVCVLSVSRQQKLTESEAQKLLDLVSEWKRTRTILVMQPAHILSPRLKAFEVAIQDGIPPKDNVYMQLLNELQDARDLVDECDENMGIRNELVYPIGQACPLEMGPARWRLLAKVLELFATAATKIHQLHPEAVHIKTHSELPGSFPEVGILRPDGVDLLIGELLTPLVKSQIPERLAVMADRPDWLGDAVTYISKWDLSDDEIAAAENLELFSVSSTKQGLLLLRGLFACGLSDVFLGTKALRYRVNFGLVSGSQSQARIATPFYGKDRPAIGSEYANIEVSTILTLVSYYRKGLSDEDLFNTLDQLARSDLEGEAEYESWVEQASKIPEQYRRLSELDLENKQRLITELFPHLKYLMRAVNYFVGRVVLQDVRRFPNQLSASSPELVRQKKQPLTGFSGTKESNLLLPLGVEHIELEEQNHADAEVLGRLLHGDNIVVEHSSQGSEDSAEAYLKSITSLESPIQVVLDVGAQILWTNVEFAQAWLRLSPSEKEAVVFFDDDDELCVIDRQGHIAHLRASSYAQQLGVCLVYLDEAHTRGTDLRLPANYKAFVTLSPCLNKDKLAQAGMRMRRLGEGQSLVYFVPEDTQIKLREVCRKEKDSAIEVIDVIFFTIMNTLEDLRNDAPLWAKQQERFLRHDPIVTEALRDPDNFTKEKARQLVENESLSLEEQYGPIRARQRSANEITTGKEADQHRKIQERLKLLGVSEAVTSAKSLVQHTRETVSEFQQERQVESPPEAEAEEHDMHEDVIAFATSGSRPSASAGIMPAFRCLENTSVAKAFGLEKLPSHIFVTQDYSRTVRITDGHCDADCYQRPVEWILTSTEGGVTVKTLIIISPYEAQELMLKASRKPLQAVKLHRYSPRTKLRHPATDSLREFVMPSLGAD</sequence>
<feature type="compositionally biased region" description="Basic and acidic residues" evidence="8">
    <location>
        <begin position="2922"/>
        <end position="2934"/>
    </location>
</feature>
<dbReference type="Pfam" id="PF12340">
    <property type="entry name" value="DUF3638"/>
    <property type="match status" value="1"/>
</dbReference>
<keyword evidence="5" id="KW-0378">Hydrolase</keyword>
<evidence type="ECO:0000256" key="5">
    <source>
        <dbReference type="ARBA" id="ARBA00022801"/>
    </source>
</evidence>
<dbReference type="EMBL" id="KQ030591">
    <property type="protein sequence ID" value="KJZ71036.1"/>
    <property type="molecule type" value="Genomic_DNA"/>
</dbReference>
<gene>
    <name evidence="11" type="ORF">HIM_09563</name>
</gene>
<evidence type="ECO:0000256" key="1">
    <source>
        <dbReference type="ARBA" id="ARBA00000707"/>
    </source>
</evidence>
<keyword evidence="6" id="KW-0788">Thiol protease</keyword>
<evidence type="ECO:0000259" key="10">
    <source>
        <dbReference type="Pfam" id="PF20255"/>
    </source>
</evidence>
<dbReference type="OrthoDB" id="3182339at2759"/>
<dbReference type="Proteomes" id="UP000054481">
    <property type="component" value="Unassembled WGS sequence"/>
</dbReference>
<feature type="region of interest" description="Disordered" evidence="8">
    <location>
        <begin position="1780"/>
        <end position="1808"/>
    </location>
</feature>
<keyword evidence="3" id="KW-0645">Protease</keyword>
<dbReference type="InterPro" id="IPR051346">
    <property type="entry name" value="OTU_Deubiquitinase"/>
</dbReference>
<proteinExistence type="predicted"/>
<keyword evidence="12" id="KW-1185">Reference proteome</keyword>
<feature type="compositionally biased region" description="Low complexity" evidence="8">
    <location>
        <begin position="699"/>
        <end position="719"/>
    </location>
</feature>
<feature type="region of interest" description="Disordered" evidence="8">
    <location>
        <begin position="699"/>
        <end position="725"/>
    </location>
</feature>
<evidence type="ECO:0000313" key="12">
    <source>
        <dbReference type="Proteomes" id="UP000054481"/>
    </source>
</evidence>
<evidence type="ECO:0000256" key="7">
    <source>
        <dbReference type="SAM" id="Coils"/>
    </source>
</evidence>
<dbReference type="EC" id="3.4.19.12" evidence="2"/>
<feature type="domain" description="DUF3638" evidence="9">
    <location>
        <begin position="2104"/>
        <end position="2326"/>
    </location>
</feature>
<evidence type="ECO:0000256" key="4">
    <source>
        <dbReference type="ARBA" id="ARBA00022786"/>
    </source>
</evidence>
<name>A0A0F7ZGK2_9HYPO</name>
<feature type="domain" description="DUF6606" evidence="10">
    <location>
        <begin position="20"/>
        <end position="286"/>
    </location>
</feature>
<comment type="catalytic activity">
    <reaction evidence="1">
        <text>Thiol-dependent hydrolysis of ester, thioester, amide, peptide and isopeptide bonds formed by the C-terminal Gly of ubiquitin (a 76-residue protein attached to proteins as an intracellular targeting signal).</text>
        <dbReference type="EC" id="3.4.19.12"/>
    </reaction>
</comment>
<keyword evidence="4" id="KW-0833">Ubl conjugation pathway</keyword>
<keyword evidence="7" id="KW-0175">Coiled coil</keyword>
<evidence type="ECO:0000256" key="3">
    <source>
        <dbReference type="ARBA" id="ARBA00022670"/>
    </source>
</evidence>
<dbReference type="GO" id="GO:0006508">
    <property type="term" value="P:proteolysis"/>
    <property type="evidence" value="ECO:0007669"/>
    <property type="project" value="UniProtKB-KW"/>
</dbReference>
<dbReference type="PANTHER" id="PTHR13367:SF34">
    <property type="match status" value="1"/>
</dbReference>
<dbReference type="InterPro" id="IPR046541">
    <property type="entry name" value="DUF6606"/>
</dbReference>
<evidence type="ECO:0000259" key="9">
    <source>
        <dbReference type="Pfam" id="PF12340"/>
    </source>
</evidence>